<protein>
    <submittedName>
        <fullName evidence="8">Integral membrane protein</fullName>
    </submittedName>
</protein>
<proteinExistence type="predicted"/>
<keyword evidence="2 6" id="KW-0812">Transmembrane</keyword>
<feature type="region of interest" description="Disordered" evidence="5">
    <location>
        <begin position="81"/>
        <end position="100"/>
    </location>
</feature>
<evidence type="ECO:0000256" key="2">
    <source>
        <dbReference type="ARBA" id="ARBA00022692"/>
    </source>
</evidence>
<dbReference type="Proteomes" id="UP000027456">
    <property type="component" value="Unassembled WGS sequence"/>
</dbReference>
<keyword evidence="4 6" id="KW-0472">Membrane</keyword>
<feature type="transmembrane region" description="Helical" evidence="6">
    <location>
        <begin position="136"/>
        <end position="156"/>
    </location>
</feature>
<keyword evidence="3 6" id="KW-1133">Transmembrane helix</keyword>
<dbReference type="OrthoDB" id="408493at2759"/>
<dbReference type="EMBL" id="AZST01000004">
    <property type="protein sequence ID" value="KEP55564.1"/>
    <property type="molecule type" value="Genomic_DNA"/>
</dbReference>
<gene>
    <name evidence="8" type="ORF">V565_003280</name>
</gene>
<evidence type="ECO:0000313" key="9">
    <source>
        <dbReference type="Proteomes" id="UP000027456"/>
    </source>
</evidence>
<dbReference type="AlphaFoldDB" id="A0A074S8K0"/>
<feature type="transmembrane region" description="Helical" evidence="6">
    <location>
        <begin position="297"/>
        <end position="320"/>
    </location>
</feature>
<evidence type="ECO:0000256" key="7">
    <source>
        <dbReference type="SAM" id="SignalP"/>
    </source>
</evidence>
<evidence type="ECO:0000256" key="1">
    <source>
        <dbReference type="ARBA" id="ARBA00004141"/>
    </source>
</evidence>
<feature type="chain" id="PRO_5001698654" evidence="7">
    <location>
        <begin position="21"/>
        <end position="430"/>
    </location>
</feature>
<dbReference type="PANTHER" id="PTHR13146:SF0">
    <property type="entry name" value="SOLUTE CARRIER FAMILY 35 MEMBER F6"/>
    <property type="match status" value="1"/>
</dbReference>
<evidence type="ECO:0000256" key="3">
    <source>
        <dbReference type="ARBA" id="ARBA00022989"/>
    </source>
</evidence>
<evidence type="ECO:0000313" key="8">
    <source>
        <dbReference type="EMBL" id="KEP55564.1"/>
    </source>
</evidence>
<dbReference type="PANTHER" id="PTHR13146">
    <property type="match status" value="1"/>
</dbReference>
<dbReference type="InterPro" id="IPR037185">
    <property type="entry name" value="EmrE-like"/>
</dbReference>
<organism evidence="8 9">
    <name type="scientific">Rhizoctonia solani 123E</name>
    <dbReference type="NCBI Taxonomy" id="1423351"/>
    <lineage>
        <taxon>Eukaryota</taxon>
        <taxon>Fungi</taxon>
        <taxon>Dikarya</taxon>
        <taxon>Basidiomycota</taxon>
        <taxon>Agaricomycotina</taxon>
        <taxon>Agaricomycetes</taxon>
        <taxon>Cantharellales</taxon>
        <taxon>Ceratobasidiaceae</taxon>
        <taxon>Rhizoctonia</taxon>
    </lineage>
</organism>
<name>A0A074S8K0_9AGAM</name>
<dbReference type="PIRSF" id="PIRSF036436">
    <property type="entry name" value="UCP036436"/>
    <property type="match status" value="1"/>
</dbReference>
<comment type="subcellular location">
    <subcellularLocation>
        <location evidence="1">Membrane</location>
        <topology evidence="1">Multi-pass membrane protein</topology>
    </subcellularLocation>
</comment>
<feature type="transmembrane region" description="Helical" evidence="6">
    <location>
        <begin position="332"/>
        <end position="350"/>
    </location>
</feature>
<feature type="transmembrane region" description="Helical" evidence="6">
    <location>
        <begin position="356"/>
        <end position="376"/>
    </location>
</feature>
<feature type="signal peptide" evidence="7">
    <location>
        <begin position="1"/>
        <end position="20"/>
    </location>
</feature>
<feature type="transmembrane region" description="Helical" evidence="6">
    <location>
        <begin position="108"/>
        <end position="130"/>
    </location>
</feature>
<dbReference type="InterPro" id="IPR012404">
    <property type="entry name" value="UCP036436"/>
</dbReference>
<dbReference type="SUPFAM" id="SSF103481">
    <property type="entry name" value="Multidrug resistance efflux transporter EmrE"/>
    <property type="match status" value="1"/>
</dbReference>
<feature type="transmembrane region" description="Helical" evidence="6">
    <location>
        <begin position="250"/>
        <end position="277"/>
    </location>
</feature>
<comment type="caution">
    <text evidence="8">The sequence shown here is derived from an EMBL/GenBank/DDBJ whole genome shotgun (WGS) entry which is preliminary data.</text>
</comment>
<evidence type="ECO:0000256" key="4">
    <source>
        <dbReference type="ARBA" id="ARBA00023136"/>
    </source>
</evidence>
<evidence type="ECO:0000256" key="5">
    <source>
        <dbReference type="SAM" id="MobiDB-lite"/>
    </source>
</evidence>
<feature type="transmembrane region" description="Helical" evidence="6">
    <location>
        <begin position="168"/>
        <end position="185"/>
    </location>
</feature>
<keyword evidence="9" id="KW-1185">Reference proteome</keyword>
<keyword evidence="7" id="KW-0732">Signal</keyword>
<sequence length="430" mass="47199">MAGSSLVPFLIAGMLTTGCANSLLMKWQDRMCVENCEPGSSRPPVHFEQPVWQTLIMFVGEMLCFLPVLWKWYSTRNSPPQLPTADDEEEPATGAKAQPDPPLSGWKLLYFWLPAFCDLAGTTLMNVGLLYTPVSIYQMTRGALVLWVGLLSVIFLRRHLYLYQWTSLFVVMAGVSLVGLSGSLIKNVVGDDAGEAIHAFTTSVARSIAPEEPEPTTVFAGVLFILFAQFFTATQFVIEEKIMKGYTIEPLMAVGLEGLFGALSVLLCMPILAPLASKSPFFDFPRGWHQIVDHSDVVFASALIMCSIASFNFFGLSVTFRVSATARSTTDTCRTLGIWIVSLGLGWEHLAWPYSALQIVGFALLVYGTFLFNNLIEPPAFIRPTSREPVIDDERRALLAEQHLNETAVLPADAGQSGFDVVPSTPPARG</sequence>
<reference evidence="8 9" key="1">
    <citation type="submission" date="2013-12" db="EMBL/GenBank/DDBJ databases">
        <authorList>
            <person name="Cubeta M."/>
            <person name="Pakala S."/>
            <person name="Fedorova N."/>
            <person name="Thomas E."/>
            <person name="Dean R."/>
            <person name="Jabaji S."/>
            <person name="Neate S."/>
            <person name="Toda T."/>
            <person name="Tavantzis S."/>
            <person name="Vilgalys R."/>
            <person name="Bharathan N."/>
            <person name="Pakala S."/>
            <person name="Losada L.S."/>
            <person name="Zafar N."/>
            <person name="Nierman W."/>
        </authorList>
    </citation>
    <scope>NUCLEOTIDE SEQUENCE [LARGE SCALE GENOMIC DNA]</scope>
    <source>
        <strain evidence="8 9">123E</strain>
    </source>
</reference>
<accession>A0A074S8K0</accession>
<dbReference type="HOGENOM" id="CLU_025028_3_1_1"/>
<dbReference type="GO" id="GO:0016020">
    <property type="term" value="C:membrane"/>
    <property type="evidence" value="ECO:0007669"/>
    <property type="project" value="UniProtKB-SubCell"/>
</dbReference>
<evidence type="ECO:0000256" key="6">
    <source>
        <dbReference type="SAM" id="Phobius"/>
    </source>
</evidence>
<feature type="transmembrane region" description="Helical" evidence="6">
    <location>
        <begin position="218"/>
        <end position="238"/>
    </location>
</feature>